<dbReference type="Gene3D" id="3.30.460.10">
    <property type="entry name" value="Beta Polymerase, domain 2"/>
    <property type="match status" value="1"/>
</dbReference>
<proteinExistence type="predicted"/>
<evidence type="ECO:0000313" key="3">
    <source>
        <dbReference type="Proteomes" id="UP000730482"/>
    </source>
</evidence>
<dbReference type="InterPro" id="IPR007344">
    <property type="entry name" value="GrpB/CoaE"/>
</dbReference>
<sequence>MKDTREPASEQSIFAADRVSRMWRVPTHEEITRHHEPDPDEDPWVSGPPQQAAVEIVPYNHEWPSRFEALAHDIREVLGAAALVVDHVGSTSVPELAAKDVIDIDLTVADPTDEDRYVPPLERLGYVLVIREPSFHQHRCLSLPDPKVNLHVFGPDCPETIRHLMFRDWLRSHPDDRDRYEQAKRQAVPGGGHVMDYNRRKQDVLRDIYDQMFRAAGMT</sequence>
<comment type="caution">
    <text evidence="2">The sequence shown here is derived from an EMBL/GenBank/DDBJ whole genome shotgun (WGS) entry which is preliminary data.</text>
</comment>
<dbReference type="PANTHER" id="PTHR34822:SF1">
    <property type="entry name" value="GRPB FAMILY PROTEIN"/>
    <property type="match status" value="1"/>
</dbReference>
<evidence type="ECO:0000313" key="2">
    <source>
        <dbReference type="EMBL" id="MBS2548921.1"/>
    </source>
</evidence>
<organism evidence="2 3">
    <name type="scientific">Catenulispora pinistramenti</name>
    <dbReference type="NCBI Taxonomy" id="2705254"/>
    <lineage>
        <taxon>Bacteria</taxon>
        <taxon>Bacillati</taxon>
        <taxon>Actinomycetota</taxon>
        <taxon>Actinomycetes</taxon>
        <taxon>Catenulisporales</taxon>
        <taxon>Catenulisporaceae</taxon>
        <taxon>Catenulispora</taxon>
    </lineage>
</organism>
<protein>
    <submittedName>
        <fullName evidence="2">GrpB family protein</fullName>
    </submittedName>
</protein>
<name>A0ABS5KSA2_9ACTN</name>
<evidence type="ECO:0000256" key="1">
    <source>
        <dbReference type="SAM" id="MobiDB-lite"/>
    </source>
</evidence>
<accession>A0ABS5KSA2</accession>
<dbReference type="PANTHER" id="PTHR34822">
    <property type="entry name" value="GRPB DOMAIN PROTEIN (AFU_ORTHOLOGUE AFUA_1G01530)"/>
    <property type="match status" value="1"/>
</dbReference>
<dbReference type="Pfam" id="PF04229">
    <property type="entry name" value="GrpB"/>
    <property type="match status" value="1"/>
</dbReference>
<dbReference type="EMBL" id="JAAFYZ010000059">
    <property type="protein sequence ID" value="MBS2548921.1"/>
    <property type="molecule type" value="Genomic_DNA"/>
</dbReference>
<dbReference type="InterPro" id="IPR043519">
    <property type="entry name" value="NT_sf"/>
</dbReference>
<keyword evidence="3" id="KW-1185">Reference proteome</keyword>
<dbReference type="Proteomes" id="UP000730482">
    <property type="component" value="Unassembled WGS sequence"/>
</dbReference>
<feature type="region of interest" description="Disordered" evidence="1">
    <location>
        <begin position="27"/>
        <end position="48"/>
    </location>
</feature>
<dbReference type="SUPFAM" id="SSF81301">
    <property type="entry name" value="Nucleotidyltransferase"/>
    <property type="match status" value="1"/>
</dbReference>
<reference evidence="2 3" key="1">
    <citation type="submission" date="2020-02" db="EMBL/GenBank/DDBJ databases">
        <title>Acidophilic actinobacteria isolated from forest soil.</title>
        <authorList>
            <person name="Golinska P."/>
        </authorList>
    </citation>
    <scope>NUCLEOTIDE SEQUENCE [LARGE SCALE GENOMIC DNA]</scope>
    <source>
        <strain evidence="2 3">NL8</strain>
    </source>
</reference>
<feature type="compositionally biased region" description="Basic and acidic residues" evidence="1">
    <location>
        <begin position="27"/>
        <end position="37"/>
    </location>
</feature>
<gene>
    <name evidence="2" type="ORF">KGQ19_18815</name>
</gene>